<dbReference type="SUPFAM" id="SSF56601">
    <property type="entry name" value="beta-lactamase/transpeptidase-like"/>
    <property type="match status" value="1"/>
</dbReference>
<evidence type="ECO:0000313" key="2">
    <source>
        <dbReference type="EMBL" id="CAE8695562.1"/>
    </source>
</evidence>
<dbReference type="EMBL" id="CAJNNW010028302">
    <property type="protein sequence ID" value="CAE8695562.1"/>
    <property type="molecule type" value="Genomic_DNA"/>
</dbReference>
<dbReference type="InterPro" id="IPR001466">
    <property type="entry name" value="Beta-lactam-related"/>
</dbReference>
<feature type="non-terminal residue" evidence="2">
    <location>
        <position position="1"/>
    </location>
</feature>
<evidence type="ECO:0000313" key="3">
    <source>
        <dbReference type="Proteomes" id="UP000626109"/>
    </source>
</evidence>
<name>A0A813K2U1_POLGL</name>
<gene>
    <name evidence="2" type="ORF">PGLA2088_LOCUS29411</name>
</gene>
<reference evidence="2" key="1">
    <citation type="submission" date="2021-02" db="EMBL/GenBank/DDBJ databases">
        <authorList>
            <person name="Dougan E. K."/>
            <person name="Rhodes N."/>
            <person name="Thang M."/>
            <person name="Chan C."/>
        </authorList>
    </citation>
    <scope>NUCLEOTIDE SEQUENCE</scope>
</reference>
<dbReference type="Proteomes" id="UP000626109">
    <property type="component" value="Unassembled WGS sequence"/>
</dbReference>
<comment type="caution">
    <text evidence="2">The sequence shown here is derived from an EMBL/GenBank/DDBJ whole genome shotgun (WGS) entry which is preliminary data.</text>
</comment>
<sequence>VGCAFEVASVTKMVTAVIIMQLVNEGQLALDGAWSEVDGGSVSQLICENVRTWPGERFGAATLRQLLQHTSGLPNYWDDDCRFVQLFEEDENHQWTTWELLGFAAQMPLSCAPGERGSAQSHRYADTNYLILGLVIEAVTCSPLATAFRLRVFEPAGMSASGTYCSFLELRPGAAPPLSRRYVYQLEITGKPQHAADSFAAGGIVSTSEDLGCFLRALSGGFLFPIGGLATLEKMKSWIPTPVQGMSYGLGLMRIDLADTAGCLSGRARRKLEGHLWGHMGFGGAFAWQWDSPGHPGDGAIITGTTNNEARCNEIMVVEVMKALGSA</sequence>
<accession>A0A813K2U1</accession>
<dbReference type="Gene3D" id="3.40.710.10">
    <property type="entry name" value="DD-peptidase/beta-lactamase superfamily"/>
    <property type="match status" value="1"/>
</dbReference>
<proteinExistence type="predicted"/>
<dbReference type="InterPro" id="IPR012338">
    <property type="entry name" value="Beta-lactam/transpept-like"/>
</dbReference>
<evidence type="ECO:0000259" key="1">
    <source>
        <dbReference type="Pfam" id="PF00144"/>
    </source>
</evidence>
<dbReference type="PANTHER" id="PTHR43283">
    <property type="entry name" value="BETA-LACTAMASE-RELATED"/>
    <property type="match status" value="1"/>
</dbReference>
<dbReference type="AlphaFoldDB" id="A0A813K2U1"/>
<protein>
    <recommendedName>
        <fullName evidence="1">Beta-lactamase-related domain-containing protein</fullName>
    </recommendedName>
</protein>
<dbReference type="InterPro" id="IPR050789">
    <property type="entry name" value="Diverse_Enzym_Activities"/>
</dbReference>
<feature type="domain" description="Beta-lactamase-related" evidence="1">
    <location>
        <begin position="5"/>
        <end position="288"/>
    </location>
</feature>
<dbReference type="Pfam" id="PF00144">
    <property type="entry name" value="Beta-lactamase"/>
    <property type="match status" value="1"/>
</dbReference>
<organism evidence="2 3">
    <name type="scientific">Polarella glacialis</name>
    <name type="common">Dinoflagellate</name>
    <dbReference type="NCBI Taxonomy" id="89957"/>
    <lineage>
        <taxon>Eukaryota</taxon>
        <taxon>Sar</taxon>
        <taxon>Alveolata</taxon>
        <taxon>Dinophyceae</taxon>
        <taxon>Suessiales</taxon>
        <taxon>Suessiaceae</taxon>
        <taxon>Polarella</taxon>
    </lineage>
</organism>